<feature type="region of interest" description="Disordered" evidence="1">
    <location>
        <begin position="1"/>
        <end position="21"/>
    </location>
</feature>
<gene>
    <name evidence="3" type="ORF">pneo_cds_369</name>
</gene>
<proteinExistence type="predicted"/>
<reference evidence="3" key="1">
    <citation type="journal article" date="2018" name="Nat. Commun.">
        <title>Diversity and evolution of the emerging Pandoraviridae family.</title>
        <authorList>
            <person name="Legendre M."/>
            <person name="Fabre E."/>
            <person name="Poirot O."/>
            <person name="Jeudy S."/>
            <person name="Lartigue A."/>
            <person name="Alempic J.M."/>
            <person name="Beucher L."/>
            <person name="Philippe N."/>
            <person name="Bertaux L."/>
            <person name="Christo-Foroux E."/>
            <person name="Labadie K."/>
            <person name="Coute Y."/>
            <person name="Abergel C."/>
            <person name="Claverie J.M."/>
        </authorList>
    </citation>
    <scope>NUCLEOTIDE SEQUENCE [LARGE SCALE GENOMIC DNA]</scope>
    <source>
        <strain evidence="3">Neocaledonia</strain>
    </source>
</reference>
<dbReference type="SUPFAM" id="SSF53098">
    <property type="entry name" value="Ribonuclease H-like"/>
    <property type="match status" value="1"/>
</dbReference>
<evidence type="ECO:0000259" key="2">
    <source>
        <dbReference type="Pfam" id="PF05699"/>
    </source>
</evidence>
<dbReference type="GO" id="GO:0046983">
    <property type="term" value="F:protein dimerization activity"/>
    <property type="evidence" value="ECO:0007669"/>
    <property type="project" value="InterPro"/>
</dbReference>
<dbReference type="KEGG" id="vg:36842689"/>
<dbReference type="RefSeq" id="YP_009481979.1">
    <property type="nucleotide sequence ID" value="NC_037666.1"/>
</dbReference>
<dbReference type="PANTHER" id="PTHR47611">
    <property type="entry name" value="HAT DIMERISATION DOMAIN, C-TERMINAL"/>
    <property type="match status" value="1"/>
</dbReference>
<evidence type="ECO:0000313" key="3">
    <source>
        <dbReference type="EMBL" id="AVK75976.1"/>
    </source>
</evidence>
<organism evidence="3">
    <name type="scientific">Pandoravirus neocaledonia</name>
    <dbReference type="NCBI Taxonomy" id="2107708"/>
    <lineage>
        <taxon>Viruses</taxon>
        <taxon>Pandoravirus</taxon>
    </lineage>
</organism>
<sequence>MNRLFGRAGQAPPTRSVGGDALDEVERYQRKSLSPAFEDHVTGGDTPTMLDPLTWWKQHKAKFPRLAALARRYLSITCTSVPSERVFSKCGWIINKRRCSLSDKTAALLAFISCNHAHLPN</sequence>
<dbReference type="GeneID" id="36842689"/>
<dbReference type="PANTHER" id="PTHR47611:SF3">
    <property type="entry name" value="HAT C-TERMINAL DIMERISATION DOMAIN-CONTAINING PROTEIN"/>
    <property type="match status" value="1"/>
</dbReference>
<protein>
    <submittedName>
        <fullName evidence="3">HAT family C-terminal dimerization region domain containing protein</fullName>
    </submittedName>
</protein>
<name>A0A2U7UC11_9VIRU</name>
<dbReference type="Proteomes" id="UP000249287">
    <property type="component" value="Segment"/>
</dbReference>
<feature type="domain" description="HAT C-terminal dimerisation" evidence="2">
    <location>
        <begin position="46"/>
        <end position="112"/>
    </location>
</feature>
<evidence type="ECO:0000256" key="1">
    <source>
        <dbReference type="SAM" id="MobiDB-lite"/>
    </source>
</evidence>
<dbReference type="EMBL" id="MG011690">
    <property type="protein sequence ID" value="AVK75976.1"/>
    <property type="molecule type" value="Genomic_DNA"/>
</dbReference>
<dbReference type="InterPro" id="IPR008906">
    <property type="entry name" value="HATC_C_dom"/>
</dbReference>
<dbReference type="InterPro" id="IPR012337">
    <property type="entry name" value="RNaseH-like_sf"/>
</dbReference>
<dbReference type="Pfam" id="PF05699">
    <property type="entry name" value="Dimer_Tnp_hAT"/>
    <property type="match status" value="1"/>
</dbReference>
<accession>A0A2U7UC11</accession>